<dbReference type="EMBL" id="MEWU01000024">
    <property type="protein sequence ID" value="OGC83293.1"/>
    <property type="molecule type" value="Genomic_DNA"/>
</dbReference>
<dbReference type="Proteomes" id="UP000177564">
    <property type="component" value="Unassembled WGS sequence"/>
</dbReference>
<name>A0A1F4XQI5_9BACT</name>
<accession>A0A1F4XQI5</accession>
<feature type="domain" description="DUF5652" evidence="2">
    <location>
        <begin position="17"/>
        <end position="69"/>
    </location>
</feature>
<evidence type="ECO:0000313" key="3">
    <source>
        <dbReference type="EMBL" id="OGC83293.1"/>
    </source>
</evidence>
<dbReference type="STRING" id="1797240.A3D68_01065"/>
<feature type="transmembrane region" description="Helical" evidence="1">
    <location>
        <begin position="6"/>
        <end position="30"/>
    </location>
</feature>
<evidence type="ECO:0000313" key="4">
    <source>
        <dbReference type="Proteomes" id="UP000177564"/>
    </source>
</evidence>
<proteinExistence type="predicted"/>
<dbReference type="Pfam" id="PF18893">
    <property type="entry name" value="DUF5652"/>
    <property type="match status" value="1"/>
</dbReference>
<organism evidence="3 4">
    <name type="scientific">Candidatus Adlerbacteria bacterium RIFCSPHIGHO2_02_FULL_52_17</name>
    <dbReference type="NCBI Taxonomy" id="1797240"/>
    <lineage>
        <taxon>Bacteria</taxon>
        <taxon>Candidatus Adleribacteriota</taxon>
    </lineage>
</organism>
<reference evidence="3 4" key="1">
    <citation type="journal article" date="2016" name="Nat. Commun.">
        <title>Thousands of microbial genomes shed light on interconnected biogeochemical processes in an aquifer system.</title>
        <authorList>
            <person name="Anantharaman K."/>
            <person name="Brown C.T."/>
            <person name="Hug L.A."/>
            <person name="Sharon I."/>
            <person name="Castelle C.J."/>
            <person name="Probst A.J."/>
            <person name="Thomas B.C."/>
            <person name="Singh A."/>
            <person name="Wilkins M.J."/>
            <person name="Karaoz U."/>
            <person name="Brodie E.L."/>
            <person name="Williams K.H."/>
            <person name="Hubbard S.S."/>
            <person name="Banfield J.F."/>
        </authorList>
    </citation>
    <scope>NUCLEOTIDE SEQUENCE [LARGE SCALE GENOMIC DNA]</scope>
</reference>
<feature type="transmembrane region" description="Helical" evidence="1">
    <location>
        <begin position="42"/>
        <end position="62"/>
    </location>
</feature>
<evidence type="ECO:0000259" key="2">
    <source>
        <dbReference type="Pfam" id="PF18893"/>
    </source>
</evidence>
<protein>
    <recommendedName>
        <fullName evidence="2">DUF5652 domain-containing protein</fullName>
    </recommendedName>
</protein>
<dbReference type="InterPro" id="IPR043712">
    <property type="entry name" value="DUF5652"/>
</dbReference>
<comment type="caution">
    <text evidence="3">The sequence shown here is derived from an EMBL/GenBank/DDBJ whole genome shotgun (WGS) entry which is preliminary data.</text>
</comment>
<evidence type="ECO:0000256" key="1">
    <source>
        <dbReference type="SAM" id="Phobius"/>
    </source>
</evidence>
<gene>
    <name evidence="3" type="ORF">A3D68_01065</name>
</gene>
<dbReference type="AlphaFoldDB" id="A0A1F4XQI5"/>
<sequence>MGFGVGGWLLPLAGFGFVAILLWSLFWKGLALWHAGQRGHPWWFVILLVVNTVGILEIVYLFTVAKVKSAELFAVHRHHE</sequence>
<keyword evidence="1" id="KW-0812">Transmembrane</keyword>
<keyword evidence="1" id="KW-0472">Membrane</keyword>
<keyword evidence="1" id="KW-1133">Transmembrane helix</keyword>